<dbReference type="AlphaFoldDB" id="A0A9P8NX25"/>
<dbReference type="EMBL" id="JAEUBD010001468">
    <property type="protein sequence ID" value="KAH3661090.1"/>
    <property type="molecule type" value="Genomic_DNA"/>
</dbReference>
<evidence type="ECO:0000313" key="1">
    <source>
        <dbReference type="EMBL" id="KAH3661090.1"/>
    </source>
</evidence>
<keyword evidence="2" id="KW-1185">Reference proteome</keyword>
<evidence type="ECO:0000313" key="2">
    <source>
        <dbReference type="Proteomes" id="UP000788993"/>
    </source>
</evidence>
<sequence length="151" mass="16406">MSTRVVVSNRPSSKFVISCNHLVAHGKLSLNNMASVENVSSIRLHVFDLELSDTINDNLTGVIFLTSLFSIKWRLFQQDPKLLTSFCALGGAKKLLSVVNSNNLGLNVLVPVLVTVVGHRNILIAVQGTKYMDVKLQQGLTGLAATRLGSF</sequence>
<reference evidence="1" key="1">
    <citation type="journal article" date="2021" name="Open Biol.">
        <title>Shared evolutionary footprints suggest mitochondrial oxidative damage underlies multiple complex I losses in fungi.</title>
        <authorList>
            <person name="Schikora-Tamarit M.A."/>
            <person name="Marcet-Houben M."/>
            <person name="Nosek J."/>
            <person name="Gabaldon T."/>
        </authorList>
    </citation>
    <scope>NUCLEOTIDE SEQUENCE</scope>
    <source>
        <strain evidence="1">NCAIM Y.01608</strain>
    </source>
</reference>
<reference evidence="1" key="2">
    <citation type="submission" date="2021-01" db="EMBL/GenBank/DDBJ databases">
        <authorList>
            <person name="Schikora-Tamarit M.A."/>
        </authorList>
    </citation>
    <scope>NUCLEOTIDE SEQUENCE</scope>
    <source>
        <strain evidence="1">NCAIM Y.01608</strain>
    </source>
</reference>
<dbReference type="Proteomes" id="UP000788993">
    <property type="component" value="Unassembled WGS sequence"/>
</dbReference>
<name>A0A9P8NX25_9ASCO</name>
<accession>A0A9P8NX25</accession>
<comment type="caution">
    <text evidence="1">The sequence shown here is derived from an EMBL/GenBank/DDBJ whole genome shotgun (WGS) entry which is preliminary data.</text>
</comment>
<organism evidence="1 2">
    <name type="scientific">Ogataea polymorpha</name>
    <dbReference type="NCBI Taxonomy" id="460523"/>
    <lineage>
        <taxon>Eukaryota</taxon>
        <taxon>Fungi</taxon>
        <taxon>Dikarya</taxon>
        <taxon>Ascomycota</taxon>
        <taxon>Saccharomycotina</taxon>
        <taxon>Pichiomycetes</taxon>
        <taxon>Pichiales</taxon>
        <taxon>Pichiaceae</taxon>
        <taxon>Ogataea</taxon>
    </lineage>
</organism>
<gene>
    <name evidence="1" type="ORF">OGATHE_005423</name>
</gene>
<protein>
    <submittedName>
        <fullName evidence="1">Uncharacterized protein</fullName>
    </submittedName>
</protein>
<proteinExistence type="predicted"/>